<dbReference type="AlphaFoldDB" id="A0A502BZP5"/>
<dbReference type="Proteomes" id="UP000319486">
    <property type="component" value="Unassembled WGS sequence"/>
</dbReference>
<evidence type="ECO:0000313" key="2">
    <source>
        <dbReference type="Proteomes" id="UP000319486"/>
    </source>
</evidence>
<name>A0A502BZP5_9GAMM</name>
<dbReference type="NCBIfam" id="TIGR03016">
    <property type="entry name" value="pepcterm_hypo_1"/>
    <property type="match status" value="1"/>
</dbReference>
<dbReference type="InterPro" id="IPR017467">
    <property type="entry name" value="CHP03016_PEP-CTERM"/>
</dbReference>
<accession>A0A502BZP5</accession>
<evidence type="ECO:0000313" key="1">
    <source>
        <dbReference type="EMBL" id="TPG05982.1"/>
    </source>
</evidence>
<dbReference type="RefSeq" id="WP_140654254.1">
    <property type="nucleotide sequence ID" value="NZ_RCZO01000009.1"/>
</dbReference>
<comment type="caution">
    <text evidence="1">The sequence shown here is derived from an EMBL/GenBank/DDBJ whole genome shotgun (WGS) entry which is preliminary data.</text>
</comment>
<dbReference type="EMBL" id="RCZO01000009">
    <property type="protein sequence ID" value="TPG05982.1"/>
    <property type="molecule type" value="Genomic_DNA"/>
</dbReference>
<sequence>MRALSTSAVLSSIVLSGWLTGVTAQNVNVDAGNALSSVPDEQATGTEDEPVGVIPQPSIDSPGMVLGATLGELYTDNLKLAASGKPKQTSWITEIQPFFKGAWNGPRFSGVLDYTMTGYLYAGQSRSNQLAHDLKAHGTFIILPQHFFLDGTALYGREVINNELPAGSGTFFLNNNRANVARGTISPYWVQDLGNVGTMLLRYTLGRVIYNHHGISGQNAGLLNGIPDITSKALQFSVVSPAYQTWGWNLAYSDQRIEPDFGRGIEYAVAKLGTSWQINDNTKLLADVGKENRFLLDGTSRKLGASFWDVGFDWSNTRDNLKLLVGHRFYGRSYQFSWMRTAALLTTAMSYMEQPTDLNQQLLGQDPGAIVTSPAGISYIPSLRNHQTYLMKRATASASYTMPRGSLRLVLYDERRTYFLLDNREERVANANIDWLFDIGASTTLTSTFGWQRYQFQDGQIIYNRYTQLALVHQVNPNNFGSLRLRSDSRNVQSGAPGTPGAHGYRVNVLFLQWTHLF</sequence>
<gene>
    <name evidence="1" type="ORF">EAH88_15235</name>
</gene>
<keyword evidence="2" id="KW-1185">Reference proteome</keyword>
<reference evidence="1 2" key="1">
    <citation type="journal article" date="2019" name="Environ. Microbiol.">
        <title>Species interactions and distinct microbial communities in high Arctic permafrost affected cryosols are associated with the CH4 and CO2 gas fluxes.</title>
        <authorList>
            <person name="Altshuler I."/>
            <person name="Hamel J."/>
            <person name="Turney S."/>
            <person name="Magnuson E."/>
            <person name="Levesque R."/>
            <person name="Greer C."/>
            <person name="Whyte L.G."/>
        </authorList>
    </citation>
    <scope>NUCLEOTIDE SEQUENCE [LARGE SCALE GENOMIC DNA]</scope>
    <source>
        <strain evidence="1 2">S13Y</strain>
    </source>
</reference>
<protein>
    <submittedName>
        <fullName evidence="1">TIGR03016 family PEP-CTERM system-associated outer membrane protein</fullName>
    </submittedName>
</protein>
<organism evidence="1 2">
    <name type="scientific">Rhodanobacter glycinis</name>
    <dbReference type="NCBI Taxonomy" id="582702"/>
    <lineage>
        <taxon>Bacteria</taxon>
        <taxon>Pseudomonadati</taxon>
        <taxon>Pseudomonadota</taxon>
        <taxon>Gammaproteobacteria</taxon>
        <taxon>Lysobacterales</taxon>
        <taxon>Rhodanobacteraceae</taxon>
        <taxon>Rhodanobacter</taxon>
    </lineage>
</organism>
<proteinExistence type="predicted"/>